<dbReference type="InterPro" id="IPR013783">
    <property type="entry name" value="Ig-like_fold"/>
</dbReference>
<dbReference type="InterPro" id="IPR036116">
    <property type="entry name" value="FN3_sf"/>
</dbReference>
<evidence type="ECO:0008006" key="2">
    <source>
        <dbReference type="Google" id="ProtNLM"/>
    </source>
</evidence>
<organism evidence="1">
    <name type="scientific">marine sediment metagenome</name>
    <dbReference type="NCBI Taxonomy" id="412755"/>
    <lineage>
        <taxon>unclassified sequences</taxon>
        <taxon>metagenomes</taxon>
        <taxon>ecological metagenomes</taxon>
    </lineage>
</organism>
<name>X0UFP6_9ZZZZ</name>
<comment type="caution">
    <text evidence="1">The sequence shown here is derived from an EMBL/GenBank/DDBJ whole genome shotgun (WGS) entry which is preliminary data.</text>
</comment>
<gene>
    <name evidence="1" type="ORF">S01H1_32596</name>
</gene>
<feature type="non-terminal residue" evidence="1">
    <location>
        <position position="1"/>
    </location>
</feature>
<sequence length="90" mass="10127">EDGVTGMPTEVTFQWQAVTDANSYKLEVYEIDSGTKVVSKTTDQTSYTATLDSGISYEWRVRARYYDPNDGDLYDSESRSSFRTLSTASN</sequence>
<accession>X0UFP6</accession>
<dbReference type="EMBL" id="BARS01020189">
    <property type="protein sequence ID" value="GAG04405.1"/>
    <property type="molecule type" value="Genomic_DNA"/>
</dbReference>
<dbReference type="Gene3D" id="2.60.40.10">
    <property type="entry name" value="Immunoglobulins"/>
    <property type="match status" value="1"/>
</dbReference>
<evidence type="ECO:0000313" key="1">
    <source>
        <dbReference type="EMBL" id="GAG04405.1"/>
    </source>
</evidence>
<proteinExistence type="predicted"/>
<reference evidence="1" key="1">
    <citation type="journal article" date="2014" name="Front. Microbiol.">
        <title>High frequency of phylogenetically diverse reductive dehalogenase-homologous genes in deep subseafloor sedimentary metagenomes.</title>
        <authorList>
            <person name="Kawai M."/>
            <person name="Futagami T."/>
            <person name="Toyoda A."/>
            <person name="Takaki Y."/>
            <person name="Nishi S."/>
            <person name="Hori S."/>
            <person name="Arai W."/>
            <person name="Tsubouchi T."/>
            <person name="Morono Y."/>
            <person name="Uchiyama I."/>
            <person name="Ito T."/>
            <person name="Fujiyama A."/>
            <person name="Inagaki F."/>
            <person name="Takami H."/>
        </authorList>
    </citation>
    <scope>NUCLEOTIDE SEQUENCE</scope>
    <source>
        <strain evidence="1">Expedition CK06-06</strain>
    </source>
</reference>
<dbReference type="SUPFAM" id="SSF49265">
    <property type="entry name" value="Fibronectin type III"/>
    <property type="match status" value="1"/>
</dbReference>
<protein>
    <recommendedName>
        <fullName evidence="2">Fibronectin type-III domain-containing protein</fullName>
    </recommendedName>
</protein>
<dbReference type="AlphaFoldDB" id="X0UFP6"/>